<evidence type="ECO:0000313" key="15">
    <source>
        <dbReference type="Proteomes" id="UP000027725"/>
    </source>
</evidence>
<dbReference type="Gene3D" id="1.10.10.60">
    <property type="entry name" value="Homeodomain-like"/>
    <property type="match status" value="1"/>
</dbReference>
<proteinExistence type="predicted"/>
<dbReference type="PANTHER" id="PTHR32071:SF117">
    <property type="entry name" value="PTS-DEPENDENT DIHYDROXYACETONE KINASE OPERON REGULATORY PROTEIN-RELATED"/>
    <property type="match status" value="1"/>
</dbReference>
<dbReference type="Pfam" id="PF00158">
    <property type="entry name" value="Sigma54_activat"/>
    <property type="match status" value="1"/>
</dbReference>
<dbReference type="InterPro" id="IPR058031">
    <property type="entry name" value="AAA_lid_NorR"/>
</dbReference>
<dbReference type="Pfam" id="PF02954">
    <property type="entry name" value="HTH_8"/>
    <property type="match status" value="1"/>
</dbReference>
<dbReference type="FunFam" id="3.40.50.300:FF:000006">
    <property type="entry name" value="DNA-binding transcriptional regulator NtrC"/>
    <property type="match status" value="1"/>
</dbReference>
<comment type="caution">
    <text evidence="14">The sequence shown here is derived from an EMBL/GenBank/DDBJ whole genome shotgun (WGS) entry which is preliminary data.</text>
</comment>
<evidence type="ECO:0000256" key="9">
    <source>
        <dbReference type="ARBA" id="ARBA00023159"/>
    </source>
</evidence>
<dbReference type="GO" id="GO:0005524">
    <property type="term" value="F:ATP binding"/>
    <property type="evidence" value="ECO:0007669"/>
    <property type="project" value="UniProtKB-KW"/>
</dbReference>
<comment type="function">
    <text evidence="1">Required for activation of most nif operons, which are directly involved in nitrogen fixation.</text>
</comment>
<dbReference type="STRING" id="1185766.SAMN05216224_101535"/>
<dbReference type="PROSITE" id="PS50045">
    <property type="entry name" value="SIGMA54_INTERACT_4"/>
    <property type="match status" value="1"/>
</dbReference>
<dbReference type="Proteomes" id="UP000027725">
    <property type="component" value="Unassembled WGS sequence"/>
</dbReference>
<keyword evidence="8" id="KW-0238">DNA-binding</keyword>
<evidence type="ECO:0000259" key="12">
    <source>
        <dbReference type="PROSITE" id="PS50045"/>
    </source>
</evidence>
<dbReference type="SUPFAM" id="SSF52172">
    <property type="entry name" value="CheY-like"/>
    <property type="match status" value="1"/>
</dbReference>
<dbReference type="InterPro" id="IPR027417">
    <property type="entry name" value="P-loop_NTPase"/>
</dbReference>
<evidence type="ECO:0000256" key="8">
    <source>
        <dbReference type="ARBA" id="ARBA00023125"/>
    </source>
</evidence>
<keyword evidence="9" id="KW-0010">Activator</keyword>
<dbReference type="SMART" id="SM00448">
    <property type="entry name" value="REC"/>
    <property type="match status" value="1"/>
</dbReference>
<dbReference type="InterPro" id="IPR001789">
    <property type="entry name" value="Sig_transdc_resp-reg_receiver"/>
</dbReference>
<protein>
    <recommendedName>
        <fullName evidence="3">Nif-specific regulatory protein</fullName>
    </recommendedName>
</protein>
<dbReference type="GO" id="GO:0006355">
    <property type="term" value="P:regulation of DNA-templated transcription"/>
    <property type="evidence" value="ECO:0007669"/>
    <property type="project" value="InterPro"/>
</dbReference>
<feature type="modified residue" description="4-aspartylphosphate" evidence="11">
    <location>
        <position position="79"/>
    </location>
</feature>
<organism evidence="14 15">
    <name type="scientific">Thioclava dalianensis</name>
    <dbReference type="NCBI Taxonomy" id="1185766"/>
    <lineage>
        <taxon>Bacteria</taxon>
        <taxon>Pseudomonadati</taxon>
        <taxon>Pseudomonadota</taxon>
        <taxon>Alphaproteobacteria</taxon>
        <taxon>Rhodobacterales</taxon>
        <taxon>Paracoccaceae</taxon>
        <taxon>Thioclava</taxon>
    </lineage>
</organism>
<evidence type="ECO:0000313" key="14">
    <source>
        <dbReference type="EMBL" id="KEP70277.1"/>
    </source>
</evidence>
<keyword evidence="10" id="KW-0804">Transcription</keyword>
<dbReference type="SUPFAM" id="SSF52540">
    <property type="entry name" value="P-loop containing nucleoside triphosphate hydrolases"/>
    <property type="match status" value="1"/>
</dbReference>
<gene>
    <name evidence="14" type="ORF">DL1_19385</name>
</gene>
<dbReference type="eggNOG" id="COG2204">
    <property type="taxonomic scope" value="Bacteria"/>
</dbReference>
<dbReference type="CDD" id="cd00009">
    <property type="entry name" value="AAA"/>
    <property type="match status" value="1"/>
</dbReference>
<evidence type="ECO:0000256" key="4">
    <source>
        <dbReference type="ARBA" id="ARBA00022741"/>
    </source>
</evidence>
<dbReference type="Gene3D" id="3.40.50.300">
    <property type="entry name" value="P-loop containing nucleotide triphosphate hydrolases"/>
    <property type="match status" value="1"/>
</dbReference>
<evidence type="ECO:0000256" key="11">
    <source>
        <dbReference type="PROSITE-ProRule" id="PRU00169"/>
    </source>
</evidence>
<dbReference type="InterPro" id="IPR009057">
    <property type="entry name" value="Homeodomain-like_sf"/>
</dbReference>
<dbReference type="PROSITE" id="PS50110">
    <property type="entry name" value="RESPONSE_REGULATORY"/>
    <property type="match status" value="1"/>
</dbReference>
<sequence length="482" mass="52367">MKTNNSGFEIDIFTDSVPIEKPDDPGSKGSILLIDDVASLRGIYESHLQNSGFDVYTAGTANDGILLFRNNPIEIVLLDLMLPDRDGDALIAEMLDLRPRTAIIVITADRSIDRAVNAMRCRALDVLIKPVTEARLTGAIDSARSFALQANPHGGDLDHAPIGAFIGHSPRMQRVYDRIRSAARSTAPVYIWGESGTGKELCAHAIHMLGPRAAAPFITLDCGALPAERLDSELFGHVRGAFPGAVTDKPGALMSANGGSVLLDNVNELPPDTQSKLLRFLQSGMTKPFGADEPIQADVRVLCAAALPAVEAVRLGQLREDLNYRLHVLDIAMPPLREHPEDISHIAQTALARLASEENRHFTTISSDTIAVLEAQSWPGNVRQLMNVLRAAIVMSHGPELTPDMLPEISPQMPCDASPTEPASAEPQEMVPRTLEEIERSAIETAIERHNGSIPRAANELGVAPSTIYRKRDAWIKKERDD</sequence>
<evidence type="ECO:0000256" key="1">
    <source>
        <dbReference type="ARBA" id="ARBA00002167"/>
    </source>
</evidence>
<dbReference type="EMBL" id="JHEH01000007">
    <property type="protein sequence ID" value="KEP70277.1"/>
    <property type="molecule type" value="Genomic_DNA"/>
</dbReference>
<name>A0A074U6M6_9RHOB</name>
<dbReference type="Pfam" id="PF25601">
    <property type="entry name" value="AAA_lid_14"/>
    <property type="match status" value="1"/>
</dbReference>
<dbReference type="PANTHER" id="PTHR32071">
    <property type="entry name" value="TRANSCRIPTIONAL REGULATORY PROTEIN"/>
    <property type="match status" value="1"/>
</dbReference>
<dbReference type="InterPro" id="IPR002197">
    <property type="entry name" value="HTH_Fis"/>
</dbReference>
<dbReference type="GO" id="GO:0000160">
    <property type="term" value="P:phosphorelay signal transduction system"/>
    <property type="evidence" value="ECO:0007669"/>
    <property type="project" value="UniProtKB-KW"/>
</dbReference>
<keyword evidence="4" id="KW-0547">Nucleotide-binding</keyword>
<keyword evidence="6" id="KW-0902">Two-component regulatory system</keyword>
<dbReference type="AlphaFoldDB" id="A0A074U6M6"/>
<dbReference type="Gene3D" id="3.40.50.2300">
    <property type="match status" value="1"/>
</dbReference>
<dbReference type="Pfam" id="PF00072">
    <property type="entry name" value="Response_reg"/>
    <property type="match status" value="1"/>
</dbReference>
<dbReference type="SUPFAM" id="SSF46689">
    <property type="entry name" value="Homeodomain-like"/>
    <property type="match status" value="1"/>
</dbReference>
<keyword evidence="5" id="KW-0067">ATP-binding</keyword>
<evidence type="ECO:0000256" key="5">
    <source>
        <dbReference type="ARBA" id="ARBA00022840"/>
    </source>
</evidence>
<dbReference type="OrthoDB" id="9802388at2"/>
<evidence type="ECO:0000256" key="10">
    <source>
        <dbReference type="ARBA" id="ARBA00023163"/>
    </source>
</evidence>
<evidence type="ECO:0000259" key="13">
    <source>
        <dbReference type="PROSITE" id="PS50110"/>
    </source>
</evidence>
<dbReference type="Gene3D" id="1.10.8.60">
    <property type="match status" value="1"/>
</dbReference>
<keyword evidence="15" id="KW-1185">Reference proteome</keyword>
<dbReference type="PROSITE" id="PS00688">
    <property type="entry name" value="SIGMA54_INTERACT_3"/>
    <property type="match status" value="1"/>
</dbReference>
<comment type="subunit">
    <text evidence="2">Interacts with sigma-54.</text>
</comment>
<accession>A0A074U6M6</accession>
<feature type="domain" description="Sigma-54 factor interaction" evidence="12">
    <location>
        <begin position="165"/>
        <end position="394"/>
    </location>
</feature>
<evidence type="ECO:0000256" key="6">
    <source>
        <dbReference type="ARBA" id="ARBA00023012"/>
    </source>
</evidence>
<evidence type="ECO:0000256" key="3">
    <source>
        <dbReference type="ARBA" id="ARBA00015308"/>
    </source>
</evidence>
<reference evidence="14 15" key="1">
    <citation type="submission" date="2014-03" db="EMBL/GenBank/DDBJ databases">
        <title>The draft genome sequence of Thioclava dalianensis DLFJ1-1.</title>
        <authorList>
            <person name="Lai Q."/>
            <person name="Shao Z."/>
        </authorList>
    </citation>
    <scope>NUCLEOTIDE SEQUENCE [LARGE SCALE GENOMIC DNA]</scope>
    <source>
        <strain evidence="14 15">DLFJ1-1</strain>
    </source>
</reference>
<evidence type="ECO:0000256" key="7">
    <source>
        <dbReference type="ARBA" id="ARBA00023015"/>
    </source>
</evidence>
<dbReference type="InterPro" id="IPR025944">
    <property type="entry name" value="Sigma_54_int_dom_CS"/>
</dbReference>
<dbReference type="GO" id="GO:0043565">
    <property type="term" value="F:sequence-specific DNA binding"/>
    <property type="evidence" value="ECO:0007669"/>
    <property type="project" value="InterPro"/>
</dbReference>
<keyword evidence="7" id="KW-0805">Transcription regulation</keyword>
<dbReference type="InterPro" id="IPR002078">
    <property type="entry name" value="Sigma_54_int"/>
</dbReference>
<keyword evidence="11" id="KW-0597">Phosphoprotein</keyword>
<dbReference type="InterPro" id="IPR011006">
    <property type="entry name" value="CheY-like_superfamily"/>
</dbReference>
<feature type="domain" description="Response regulatory" evidence="13">
    <location>
        <begin position="30"/>
        <end position="144"/>
    </location>
</feature>
<evidence type="ECO:0000256" key="2">
    <source>
        <dbReference type="ARBA" id="ARBA00011135"/>
    </source>
</evidence>